<dbReference type="EMBL" id="CAFABE010000013">
    <property type="protein sequence ID" value="CAB4821897.1"/>
    <property type="molecule type" value="Genomic_DNA"/>
</dbReference>
<dbReference type="GO" id="GO:0035556">
    <property type="term" value="P:intracellular signal transduction"/>
    <property type="evidence" value="ECO:0007669"/>
    <property type="project" value="InterPro"/>
</dbReference>
<proteinExistence type="predicted"/>
<reference evidence="3" key="1">
    <citation type="submission" date="2020-05" db="EMBL/GenBank/DDBJ databases">
        <authorList>
            <person name="Chiriac C."/>
            <person name="Salcher M."/>
            <person name="Ghai R."/>
            <person name="Kavagutti S V."/>
        </authorList>
    </citation>
    <scope>NUCLEOTIDE SEQUENCE</scope>
</reference>
<dbReference type="InterPro" id="IPR001054">
    <property type="entry name" value="A/G_cyclase"/>
</dbReference>
<organism evidence="3">
    <name type="scientific">freshwater metagenome</name>
    <dbReference type="NCBI Taxonomy" id="449393"/>
    <lineage>
        <taxon>unclassified sequences</taxon>
        <taxon>metagenomes</taxon>
        <taxon>ecological metagenomes</taxon>
    </lineage>
</organism>
<feature type="domain" description="Guanylate cyclase" evidence="1">
    <location>
        <begin position="6"/>
        <end position="116"/>
    </location>
</feature>
<dbReference type="SUPFAM" id="SSF55073">
    <property type="entry name" value="Nucleotide cyclase"/>
    <property type="match status" value="1"/>
</dbReference>
<dbReference type="EMBL" id="CAFBLT010000001">
    <property type="protein sequence ID" value="CAB4862079.1"/>
    <property type="molecule type" value="Genomic_DNA"/>
</dbReference>
<dbReference type="EMBL" id="CAFBPM010000020">
    <property type="protein sequence ID" value="CAB5030156.1"/>
    <property type="molecule type" value="Genomic_DNA"/>
</dbReference>
<evidence type="ECO:0000313" key="3">
    <source>
        <dbReference type="EMBL" id="CAB4862079.1"/>
    </source>
</evidence>
<accession>A0A6J7D0Y3</accession>
<evidence type="ECO:0000259" key="1">
    <source>
        <dbReference type="PROSITE" id="PS50125"/>
    </source>
</evidence>
<dbReference type="CDD" id="cd07302">
    <property type="entry name" value="CHD"/>
    <property type="match status" value="1"/>
</dbReference>
<evidence type="ECO:0000313" key="2">
    <source>
        <dbReference type="EMBL" id="CAB4821897.1"/>
    </source>
</evidence>
<dbReference type="InterPro" id="IPR029787">
    <property type="entry name" value="Nucleotide_cyclase"/>
</dbReference>
<dbReference type="PROSITE" id="PS50125">
    <property type="entry name" value="GUANYLATE_CYCLASE_2"/>
    <property type="match status" value="1"/>
</dbReference>
<name>A0A6J7D0Y3_9ZZZZ</name>
<dbReference type="AlphaFoldDB" id="A0A6J7D0Y3"/>
<dbReference type="InterPro" id="IPR050697">
    <property type="entry name" value="Adenylyl/Guanylyl_Cyclase_3/4"/>
</dbReference>
<evidence type="ECO:0000313" key="4">
    <source>
        <dbReference type="EMBL" id="CAB5030156.1"/>
    </source>
</evidence>
<protein>
    <submittedName>
        <fullName evidence="3">Unannotated protein</fullName>
    </submittedName>
</protein>
<dbReference type="Pfam" id="PF00211">
    <property type="entry name" value="Guanylate_cyc"/>
    <property type="match status" value="1"/>
</dbReference>
<dbReference type="Gene3D" id="3.30.70.1230">
    <property type="entry name" value="Nucleotide cyclase"/>
    <property type="match status" value="1"/>
</dbReference>
<sequence length="228" mass="24454">MRVPRSFAFIDLSGFTALTAREGDERAVGLLSTFRSIARDVCSRRGVRIAKWLGDGAMLVSVNETALLATLLEIQHAMKTSRAALSVRCGATNGDVLLHEGDDYIGTPVNVAARLCDLAPGGAVYVTRELSEFRPEWSAIAEISPLEVKGFDEPLDVVAIEFSVLVGEAHACPICGIPLDPSVATTSARDAIGALVLFCSESCHDTWVRRPRLTPEEQGSLRSPLMGS</sequence>
<dbReference type="PANTHER" id="PTHR43081">
    <property type="entry name" value="ADENYLATE CYCLASE, TERMINAL-DIFFERENTIATION SPECIFIC-RELATED"/>
    <property type="match status" value="1"/>
</dbReference>
<dbReference type="GO" id="GO:0009190">
    <property type="term" value="P:cyclic nucleotide biosynthetic process"/>
    <property type="evidence" value="ECO:0007669"/>
    <property type="project" value="InterPro"/>
</dbReference>
<gene>
    <name evidence="2" type="ORF">UFOPK3164_00476</name>
    <name evidence="3" type="ORF">UFOPK3427_00249</name>
    <name evidence="4" type="ORF">UFOPK4112_01556</name>
</gene>
<dbReference type="PANTHER" id="PTHR43081:SF1">
    <property type="entry name" value="ADENYLATE CYCLASE, TERMINAL-DIFFERENTIATION SPECIFIC"/>
    <property type="match status" value="1"/>
</dbReference>